<name>A0A1V3IEQ2_9PAST</name>
<dbReference type="Proteomes" id="UP000189426">
    <property type="component" value="Unassembled WGS sequence"/>
</dbReference>
<dbReference type="AlphaFoldDB" id="A0A1V3IEQ2"/>
<proteinExistence type="predicted"/>
<reference evidence="1 2" key="1">
    <citation type="submission" date="2016-10" db="EMBL/GenBank/DDBJ databases">
        <title>Rodentibacter gen. nov. and new species.</title>
        <authorList>
            <person name="Christensen H."/>
        </authorList>
    </citation>
    <scope>NUCLEOTIDE SEQUENCE [LARGE SCALE GENOMIC DNA]</scope>
    <source>
        <strain evidence="1 2">Ppn418</strain>
    </source>
</reference>
<sequence>MTTSPLKQYASQLAAKYQDKLDERKDVLLSISLNDKAQQELMKDFKSRSDFLNSINWITVKNQKDKKIFGALKGTTTGRKQDGRNRSIVEYGDIYQLQEIDSGVQIDWRLIDELEVIQDNFSENFTRLTEQQFILDMLQMDWHGESEATNTQAEDLSDVVKGWLAQLKDQNPANVISGGKSAGKITLFSEQADYKNLDELATALRNKFPTQYQERNDLVLFVGADLVAKANANIQGAFNYSENNGINNLYLSNYFGGMPAIIPPQFPRKCAVVTTLKNLSIYTQKGSCHRSIYNNEETMDYISAYLRQECYIVENLNLMAAIEYKNVILGDEENGK</sequence>
<dbReference type="NCBIfam" id="TIGR01551">
    <property type="entry name" value="major_capsid_P2"/>
    <property type="match status" value="1"/>
</dbReference>
<dbReference type="RefSeq" id="WP_077494474.1">
    <property type="nucleotide sequence ID" value="NZ_MLHG01000054.1"/>
</dbReference>
<accession>A0A1V3IEQ2</accession>
<gene>
    <name evidence="1" type="ORF">BKK47_08600</name>
</gene>
<dbReference type="InterPro" id="IPR006441">
    <property type="entry name" value="Phage_P2_GpN"/>
</dbReference>
<evidence type="ECO:0000313" key="1">
    <source>
        <dbReference type="EMBL" id="OOF38706.1"/>
    </source>
</evidence>
<protein>
    <submittedName>
        <fullName evidence="1">Phage major capsid protein, P2 family</fullName>
    </submittedName>
</protein>
<dbReference type="STRING" id="1908257.BKK47_08600"/>
<dbReference type="Pfam" id="PF05125">
    <property type="entry name" value="Phage_cap_P2"/>
    <property type="match status" value="1"/>
</dbReference>
<dbReference type="EMBL" id="MLHG01000054">
    <property type="protein sequence ID" value="OOF38706.1"/>
    <property type="molecule type" value="Genomic_DNA"/>
</dbReference>
<comment type="caution">
    <text evidence="1">The sequence shown here is derived from an EMBL/GenBank/DDBJ whole genome shotgun (WGS) entry which is preliminary data.</text>
</comment>
<organism evidence="1 2">
    <name type="scientific">Rodentibacter mrazii</name>
    <dbReference type="NCBI Taxonomy" id="1908257"/>
    <lineage>
        <taxon>Bacteria</taxon>
        <taxon>Pseudomonadati</taxon>
        <taxon>Pseudomonadota</taxon>
        <taxon>Gammaproteobacteria</taxon>
        <taxon>Pasteurellales</taxon>
        <taxon>Pasteurellaceae</taxon>
        <taxon>Rodentibacter</taxon>
    </lineage>
</organism>
<keyword evidence="2" id="KW-1185">Reference proteome</keyword>
<evidence type="ECO:0000313" key="2">
    <source>
        <dbReference type="Proteomes" id="UP000189426"/>
    </source>
</evidence>